<dbReference type="KEGG" id="opf:CBP31_15110"/>
<proteinExistence type="predicted"/>
<protein>
    <submittedName>
        <fullName evidence="2">Uncharacterized protein</fullName>
    </submittedName>
</protein>
<keyword evidence="1" id="KW-1133">Transmembrane helix</keyword>
<dbReference type="Proteomes" id="UP000243937">
    <property type="component" value="Chromosome"/>
</dbReference>
<reference evidence="2 3" key="1">
    <citation type="journal article" date="2014" name="Int. J. Syst. Evol. Microbiol.">
        <title>Oceanisphaera profunda sp. nov., a marine bacterium isolated from deep-sea sediment, and emended description of the genus Oceanisphaera.</title>
        <authorList>
            <person name="Xu Z."/>
            <person name="Zhang X.Y."/>
            <person name="Su H.N."/>
            <person name="Yu Z.C."/>
            <person name="Liu C."/>
            <person name="Li H."/>
            <person name="Chen X.L."/>
            <person name="Song X.Y."/>
            <person name="Xie B.B."/>
            <person name="Qin Q.L."/>
            <person name="Zhou B.C."/>
            <person name="Shi M."/>
            <person name="Huang Y."/>
            <person name="Zhang Y.Z."/>
        </authorList>
    </citation>
    <scope>NUCLEOTIDE SEQUENCE [LARGE SCALE GENOMIC DNA]</scope>
    <source>
        <strain evidence="2 3">SM1222</strain>
    </source>
</reference>
<dbReference type="RefSeq" id="WP_087038479.1">
    <property type="nucleotide sequence ID" value="NZ_CP021377.1"/>
</dbReference>
<organism evidence="2 3">
    <name type="scientific">Oceanisphaera profunda</name>
    <dbReference type="NCBI Taxonomy" id="1416627"/>
    <lineage>
        <taxon>Bacteria</taxon>
        <taxon>Pseudomonadati</taxon>
        <taxon>Pseudomonadota</taxon>
        <taxon>Gammaproteobacteria</taxon>
        <taxon>Aeromonadales</taxon>
        <taxon>Aeromonadaceae</taxon>
        <taxon>Oceanisphaera</taxon>
    </lineage>
</organism>
<evidence type="ECO:0000313" key="2">
    <source>
        <dbReference type="EMBL" id="ART83801.1"/>
    </source>
</evidence>
<feature type="transmembrane region" description="Helical" evidence="1">
    <location>
        <begin position="52"/>
        <end position="84"/>
    </location>
</feature>
<keyword evidence="3" id="KW-1185">Reference proteome</keyword>
<evidence type="ECO:0000313" key="3">
    <source>
        <dbReference type="Proteomes" id="UP000243937"/>
    </source>
</evidence>
<gene>
    <name evidence="2" type="ORF">CBP31_15110</name>
</gene>
<dbReference type="EMBL" id="CP021377">
    <property type="protein sequence ID" value="ART83801.1"/>
    <property type="molecule type" value="Genomic_DNA"/>
</dbReference>
<keyword evidence="1" id="KW-0812">Transmembrane</keyword>
<sequence length="202" mass="23084">MSQVEEACLLVALNAKSLSANRRLHALSKAHPFENPLSELGPIKWEKSMRGVLVQVLLMILLLLMFLVAIPFLYFSHVLTNYLLKRKIKKELKAIKSTQVSIFNQEKTLCGLWYEIGLEDALYNEKEKMLVLKQWLPILYGDYIDINIECRISAIYESRSAANVAYYNGEPDAPHFHFVPAMQSLIDALSRVRSQLCQPDNG</sequence>
<accession>A0A1Y0D893</accession>
<dbReference type="AlphaFoldDB" id="A0A1Y0D893"/>
<name>A0A1Y0D893_9GAMM</name>
<evidence type="ECO:0000256" key="1">
    <source>
        <dbReference type="SAM" id="Phobius"/>
    </source>
</evidence>
<keyword evidence="1" id="KW-0472">Membrane</keyword>